<dbReference type="RefSeq" id="WP_331304329.1">
    <property type="nucleotide sequence ID" value="NZ_MLCA01000016.1"/>
</dbReference>
<name>A0ABU7TX92_9HYPH</name>
<keyword evidence="2" id="KW-1185">Reference proteome</keyword>
<protein>
    <submittedName>
        <fullName evidence="1">Uncharacterized protein</fullName>
    </submittedName>
</protein>
<accession>A0ABU7TX92</accession>
<evidence type="ECO:0000313" key="1">
    <source>
        <dbReference type="EMBL" id="MEE7494310.1"/>
    </source>
</evidence>
<gene>
    <name evidence="1" type="ORF">MOTC310_29395</name>
</gene>
<comment type="caution">
    <text evidence="1">The sequence shown here is derived from an EMBL/GenBank/DDBJ whole genome shotgun (WGS) entry which is preliminary data.</text>
</comment>
<evidence type="ECO:0000313" key="2">
    <source>
        <dbReference type="Proteomes" id="UP001355206"/>
    </source>
</evidence>
<reference evidence="1 2" key="1">
    <citation type="journal article" date="2012" name="Genet. Mol. Biol.">
        <title>Analysis of 16S rRNA and mxaF genes revealing insights into Methylobacterium niche-specific plant association.</title>
        <authorList>
            <person name="Dourado M.N."/>
            <person name="Andreote F.D."/>
            <person name="Dini-Andreote F."/>
            <person name="Conti R."/>
            <person name="Araujo J.M."/>
            <person name="Araujo W.L."/>
        </authorList>
    </citation>
    <scope>NUCLEOTIDE SEQUENCE [LARGE SCALE GENOMIC DNA]</scope>
    <source>
        <strain evidence="1 2">TC3-10</strain>
    </source>
</reference>
<sequence>MADRIIEVRHPATIRRADDDGTGRDVSWLACTTPVRLRERDPAAFRLVQRHAKPYWDMPYEVYACDGKLWGRLDGRSRFAPDEPGVRVEHLLAFLQGHPCDQSQGNELEWAFAGTPVLAIDGHDLQRGSAATRRPRVASAVLDRAAADVTAFVEGSVAISDGRVMVCGPGLLLARDPSSSVQHRDEEWTIMPWREYRPAPGRTYRPGDLDEAVAFEDEATGYANLTHGVLDDVWLDEGHDAGDGDIVETINGLPRLIHAMVRRRLLGRIPVAERLEVVQFDGGILSDAMRRLGPWYVRATTGAVGVEDAVEAISACEGVVEALTSVIPHERQRLHLDEIGIAFRWFRERMAPRIQARMDAGNDADMAALSALS</sequence>
<dbReference type="EMBL" id="MLCA01000016">
    <property type="protein sequence ID" value="MEE7494310.1"/>
    <property type="molecule type" value="Genomic_DNA"/>
</dbReference>
<organism evidence="1 2">
    <name type="scientific">Methylobacterium oryzae</name>
    <dbReference type="NCBI Taxonomy" id="334852"/>
    <lineage>
        <taxon>Bacteria</taxon>
        <taxon>Pseudomonadati</taxon>
        <taxon>Pseudomonadota</taxon>
        <taxon>Alphaproteobacteria</taxon>
        <taxon>Hyphomicrobiales</taxon>
        <taxon>Methylobacteriaceae</taxon>
        <taxon>Methylobacterium</taxon>
    </lineage>
</organism>
<proteinExistence type="predicted"/>
<dbReference type="Proteomes" id="UP001355206">
    <property type="component" value="Unassembled WGS sequence"/>
</dbReference>